<sequence length="146" mass="16287">MPPRPSTGPPQALIERIDYLQSLINHLPTTLPLDPPESLYQLYLDEDCVTDCGTVFPVVGHALELSFETWKRASVLRFKERGSRLNALGPFLKMVVKRMTPSEHVAFETSWIDRLLQAAKDSGAAIPSAAAQRKAKDTPRKAKPTY</sequence>
<evidence type="ECO:0000313" key="2">
    <source>
        <dbReference type="EMBL" id="KAJ7685883.1"/>
    </source>
</evidence>
<proteinExistence type="predicted"/>
<comment type="caution">
    <text evidence="2">The sequence shown here is derived from an EMBL/GenBank/DDBJ whole genome shotgun (WGS) entry which is preliminary data.</text>
</comment>
<accession>A0AAD7D902</accession>
<evidence type="ECO:0000313" key="3">
    <source>
        <dbReference type="Proteomes" id="UP001221757"/>
    </source>
</evidence>
<dbReference type="AlphaFoldDB" id="A0AAD7D902"/>
<protein>
    <submittedName>
        <fullName evidence="2">Uncharacterized protein</fullName>
    </submittedName>
</protein>
<reference evidence="2" key="1">
    <citation type="submission" date="2023-03" db="EMBL/GenBank/DDBJ databases">
        <title>Massive genome expansion in bonnet fungi (Mycena s.s.) driven by repeated elements and novel gene families across ecological guilds.</title>
        <authorList>
            <consortium name="Lawrence Berkeley National Laboratory"/>
            <person name="Harder C.B."/>
            <person name="Miyauchi S."/>
            <person name="Viragh M."/>
            <person name="Kuo A."/>
            <person name="Thoen E."/>
            <person name="Andreopoulos B."/>
            <person name="Lu D."/>
            <person name="Skrede I."/>
            <person name="Drula E."/>
            <person name="Henrissat B."/>
            <person name="Morin E."/>
            <person name="Kohler A."/>
            <person name="Barry K."/>
            <person name="LaButti K."/>
            <person name="Morin E."/>
            <person name="Salamov A."/>
            <person name="Lipzen A."/>
            <person name="Mereny Z."/>
            <person name="Hegedus B."/>
            <person name="Baldrian P."/>
            <person name="Stursova M."/>
            <person name="Weitz H."/>
            <person name="Taylor A."/>
            <person name="Grigoriev I.V."/>
            <person name="Nagy L.G."/>
            <person name="Martin F."/>
            <person name="Kauserud H."/>
        </authorList>
    </citation>
    <scope>NUCLEOTIDE SEQUENCE</scope>
    <source>
        <strain evidence="2">CBHHK067</strain>
    </source>
</reference>
<gene>
    <name evidence="2" type="ORF">B0H17DRAFT_1137361</name>
</gene>
<name>A0AAD7D902_MYCRO</name>
<dbReference type="EMBL" id="JARKIE010000102">
    <property type="protein sequence ID" value="KAJ7685883.1"/>
    <property type="molecule type" value="Genomic_DNA"/>
</dbReference>
<feature type="region of interest" description="Disordered" evidence="1">
    <location>
        <begin position="125"/>
        <end position="146"/>
    </location>
</feature>
<dbReference type="Proteomes" id="UP001221757">
    <property type="component" value="Unassembled WGS sequence"/>
</dbReference>
<evidence type="ECO:0000256" key="1">
    <source>
        <dbReference type="SAM" id="MobiDB-lite"/>
    </source>
</evidence>
<keyword evidence="3" id="KW-1185">Reference proteome</keyword>
<organism evidence="2 3">
    <name type="scientific">Mycena rosella</name>
    <name type="common">Pink bonnet</name>
    <name type="synonym">Agaricus rosellus</name>
    <dbReference type="NCBI Taxonomy" id="1033263"/>
    <lineage>
        <taxon>Eukaryota</taxon>
        <taxon>Fungi</taxon>
        <taxon>Dikarya</taxon>
        <taxon>Basidiomycota</taxon>
        <taxon>Agaricomycotina</taxon>
        <taxon>Agaricomycetes</taxon>
        <taxon>Agaricomycetidae</taxon>
        <taxon>Agaricales</taxon>
        <taxon>Marasmiineae</taxon>
        <taxon>Mycenaceae</taxon>
        <taxon>Mycena</taxon>
    </lineage>
</organism>